<keyword evidence="3" id="KW-1185">Reference proteome</keyword>
<feature type="domain" description="RecQ mediated genome instability protein 1 OB-fold" evidence="1">
    <location>
        <begin position="9"/>
        <end position="48"/>
    </location>
</feature>
<proteinExistence type="predicted"/>
<dbReference type="AlphaFoldDB" id="A0A392P1J0"/>
<gene>
    <name evidence="2" type="ORF">A2U01_0025712</name>
</gene>
<organism evidence="2 3">
    <name type="scientific">Trifolium medium</name>
    <dbReference type="NCBI Taxonomy" id="97028"/>
    <lineage>
        <taxon>Eukaryota</taxon>
        <taxon>Viridiplantae</taxon>
        <taxon>Streptophyta</taxon>
        <taxon>Embryophyta</taxon>
        <taxon>Tracheophyta</taxon>
        <taxon>Spermatophyta</taxon>
        <taxon>Magnoliopsida</taxon>
        <taxon>eudicotyledons</taxon>
        <taxon>Gunneridae</taxon>
        <taxon>Pentapetalae</taxon>
        <taxon>rosids</taxon>
        <taxon>fabids</taxon>
        <taxon>Fabales</taxon>
        <taxon>Fabaceae</taxon>
        <taxon>Papilionoideae</taxon>
        <taxon>50 kb inversion clade</taxon>
        <taxon>NPAAA clade</taxon>
        <taxon>Hologalegina</taxon>
        <taxon>IRL clade</taxon>
        <taxon>Trifolieae</taxon>
        <taxon>Trifolium</taxon>
    </lineage>
</organism>
<dbReference type="EMBL" id="LXQA010056124">
    <property type="protein sequence ID" value="MCI04665.1"/>
    <property type="molecule type" value="Genomic_DNA"/>
</dbReference>
<evidence type="ECO:0000313" key="2">
    <source>
        <dbReference type="EMBL" id="MCI04665.1"/>
    </source>
</evidence>
<evidence type="ECO:0000259" key="1">
    <source>
        <dbReference type="Pfam" id="PF08585"/>
    </source>
</evidence>
<dbReference type="Gene3D" id="2.40.50.770">
    <property type="entry name" value="RecQ-mediated genome instability protein Rmi1, C-terminal domain"/>
    <property type="match status" value="1"/>
</dbReference>
<comment type="caution">
    <text evidence="2">The sequence shown here is derived from an EMBL/GenBank/DDBJ whole genome shotgun (WGS) entry which is preliminary data.</text>
</comment>
<dbReference type="Pfam" id="PF08585">
    <property type="entry name" value="RMI1_N_C"/>
    <property type="match status" value="1"/>
</dbReference>
<sequence>MSNMDNISRNSSGRRLLRLCLTDGHSEITAVEYSHIPFIPDILVPGTK</sequence>
<evidence type="ECO:0000313" key="3">
    <source>
        <dbReference type="Proteomes" id="UP000265520"/>
    </source>
</evidence>
<feature type="non-terminal residue" evidence="2">
    <location>
        <position position="48"/>
    </location>
</feature>
<name>A0A392P1J0_9FABA</name>
<protein>
    <submittedName>
        <fullName evidence="2">Tudor domain-containing protein 3-like</fullName>
    </submittedName>
</protein>
<dbReference type="InterPro" id="IPR013894">
    <property type="entry name" value="RMI1_OB"/>
</dbReference>
<dbReference type="Proteomes" id="UP000265520">
    <property type="component" value="Unassembled WGS sequence"/>
</dbReference>
<accession>A0A392P1J0</accession>
<reference evidence="2 3" key="1">
    <citation type="journal article" date="2018" name="Front. Plant Sci.">
        <title>Red Clover (Trifolium pratense) and Zigzag Clover (T. medium) - A Picture of Genomic Similarities and Differences.</title>
        <authorList>
            <person name="Dluhosova J."/>
            <person name="Istvanek J."/>
            <person name="Nedelnik J."/>
            <person name="Repkova J."/>
        </authorList>
    </citation>
    <scope>NUCLEOTIDE SEQUENCE [LARGE SCALE GENOMIC DNA]</scope>
    <source>
        <strain evidence="3">cv. 10/8</strain>
        <tissue evidence="2">Leaf</tissue>
    </source>
</reference>
<dbReference type="InterPro" id="IPR042470">
    <property type="entry name" value="RMI1_N_C_sf"/>
</dbReference>